<evidence type="ECO:0000256" key="1">
    <source>
        <dbReference type="SAM" id="MobiDB-lite"/>
    </source>
</evidence>
<feature type="region of interest" description="Disordered" evidence="1">
    <location>
        <begin position="51"/>
        <end position="83"/>
    </location>
</feature>
<organism evidence="3 4">
    <name type="scientific">Kocuria atrinae</name>
    <dbReference type="NCBI Taxonomy" id="592377"/>
    <lineage>
        <taxon>Bacteria</taxon>
        <taxon>Bacillati</taxon>
        <taxon>Actinomycetota</taxon>
        <taxon>Actinomycetes</taxon>
        <taxon>Micrococcales</taxon>
        <taxon>Micrococcaceae</taxon>
        <taxon>Kocuria</taxon>
    </lineage>
</organism>
<keyword evidence="4" id="KW-1185">Reference proteome</keyword>
<proteinExistence type="predicted"/>
<feature type="transmembrane region" description="Helical" evidence="2">
    <location>
        <begin position="29"/>
        <end position="48"/>
    </location>
</feature>
<sequence length="83" mass="9136">MLHLLNNAALSAEEGGHHVVNELPIPTEMFGVIAFILFILMLIATVSFSSRGKSPEIGEYEDPAELPANERAMLNDLDSPRHH</sequence>
<gene>
    <name evidence="3" type="ORF">GCM10009824_03620</name>
</gene>
<accession>A0ABP5J1L2</accession>
<dbReference type="EMBL" id="BAAAQA010000002">
    <property type="protein sequence ID" value="GAA2109529.1"/>
    <property type="molecule type" value="Genomic_DNA"/>
</dbReference>
<evidence type="ECO:0000256" key="2">
    <source>
        <dbReference type="SAM" id="Phobius"/>
    </source>
</evidence>
<keyword evidence="2" id="KW-0812">Transmembrane</keyword>
<keyword evidence="2" id="KW-1133">Transmembrane helix</keyword>
<dbReference type="RefSeq" id="WP_344223356.1">
    <property type="nucleotide sequence ID" value="NZ_BAAAQA010000002.1"/>
</dbReference>
<evidence type="ECO:0000313" key="3">
    <source>
        <dbReference type="EMBL" id="GAA2109529.1"/>
    </source>
</evidence>
<keyword evidence="2" id="KW-0472">Membrane</keyword>
<evidence type="ECO:0000313" key="4">
    <source>
        <dbReference type="Proteomes" id="UP001500166"/>
    </source>
</evidence>
<reference evidence="4" key="1">
    <citation type="journal article" date="2019" name="Int. J. Syst. Evol. Microbiol.">
        <title>The Global Catalogue of Microorganisms (GCM) 10K type strain sequencing project: providing services to taxonomists for standard genome sequencing and annotation.</title>
        <authorList>
            <consortium name="The Broad Institute Genomics Platform"/>
            <consortium name="The Broad Institute Genome Sequencing Center for Infectious Disease"/>
            <person name="Wu L."/>
            <person name="Ma J."/>
        </authorList>
    </citation>
    <scope>NUCLEOTIDE SEQUENCE [LARGE SCALE GENOMIC DNA]</scope>
    <source>
        <strain evidence="4">JCM 15914</strain>
    </source>
</reference>
<comment type="caution">
    <text evidence="3">The sequence shown here is derived from an EMBL/GenBank/DDBJ whole genome shotgun (WGS) entry which is preliminary data.</text>
</comment>
<name>A0ABP5J1L2_9MICC</name>
<protein>
    <submittedName>
        <fullName evidence="3">Uncharacterized protein</fullName>
    </submittedName>
</protein>
<dbReference type="Proteomes" id="UP001500166">
    <property type="component" value="Unassembled WGS sequence"/>
</dbReference>